<dbReference type="Proteomes" id="UP001596958">
    <property type="component" value="Unassembled WGS sequence"/>
</dbReference>
<evidence type="ECO:0000256" key="1">
    <source>
        <dbReference type="SAM" id="Phobius"/>
    </source>
</evidence>
<keyword evidence="1" id="KW-0812">Transmembrane</keyword>
<comment type="caution">
    <text evidence="2">The sequence shown here is derived from an EMBL/GenBank/DDBJ whole genome shotgun (WGS) entry which is preliminary data.</text>
</comment>
<proteinExistence type="predicted"/>
<gene>
    <name evidence="2" type="ORF">ACFQZS_02580</name>
</gene>
<dbReference type="EMBL" id="JBHTHU010000001">
    <property type="protein sequence ID" value="MFD0749010.1"/>
    <property type="molecule type" value="Genomic_DNA"/>
</dbReference>
<dbReference type="RefSeq" id="WP_377097006.1">
    <property type="nucleotide sequence ID" value="NZ_JBHTHU010000001.1"/>
</dbReference>
<feature type="transmembrane region" description="Helical" evidence="1">
    <location>
        <begin position="366"/>
        <end position="388"/>
    </location>
</feature>
<feature type="transmembrane region" description="Helical" evidence="1">
    <location>
        <begin position="270"/>
        <end position="287"/>
    </location>
</feature>
<feature type="transmembrane region" description="Helical" evidence="1">
    <location>
        <begin position="299"/>
        <end position="319"/>
    </location>
</feature>
<name>A0ABW2YSS6_9SPHI</name>
<evidence type="ECO:0000313" key="3">
    <source>
        <dbReference type="Proteomes" id="UP001596958"/>
    </source>
</evidence>
<dbReference type="InterPro" id="IPR022134">
    <property type="entry name" value="DUF3667"/>
</dbReference>
<accession>A0ABW2YSS6</accession>
<organism evidence="2 3">
    <name type="scientific">Mucilaginibacter calamicampi</name>
    <dbReference type="NCBI Taxonomy" id="1302352"/>
    <lineage>
        <taxon>Bacteria</taxon>
        <taxon>Pseudomonadati</taxon>
        <taxon>Bacteroidota</taxon>
        <taxon>Sphingobacteriia</taxon>
        <taxon>Sphingobacteriales</taxon>
        <taxon>Sphingobacteriaceae</taxon>
        <taxon>Mucilaginibacter</taxon>
    </lineage>
</organism>
<reference evidence="3" key="1">
    <citation type="journal article" date="2019" name="Int. J. Syst. Evol. Microbiol.">
        <title>The Global Catalogue of Microorganisms (GCM) 10K type strain sequencing project: providing services to taxonomists for standard genome sequencing and annotation.</title>
        <authorList>
            <consortium name="The Broad Institute Genomics Platform"/>
            <consortium name="The Broad Institute Genome Sequencing Center for Infectious Disease"/>
            <person name="Wu L."/>
            <person name="Ma J."/>
        </authorList>
    </citation>
    <scope>NUCLEOTIDE SEQUENCE [LARGE SCALE GENOMIC DNA]</scope>
    <source>
        <strain evidence="3">CCUG 63418</strain>
    </source>
</reference>
<keyword evidence="1" id="KW-0472">Membrane</keyword>
<feature type="transmembrane region" description="Helical" evidence="1">
    <location>
        <begin position="85"/>
        <end position="102"/>
    </location>
</feature>
<sequence length="390" mass="45424">MKKHYRQENDCLNCGSELQGKYCHSCGQENLQIKESFGHMITHAVSDYFHFDHQFFHTLKPLFFSPGKLTNEYMAGRRVQYLHPVKMYIFVSLVYFVLLFSHSDNDVVNIGSGKKHAAKERANAADAVKDSTVLTMEQKKLIQSTLNRISLQHGGKTDTTEFVESISVRTNKAGKQDTTYVFNKFRVRKGKKGDLDTTYSYNGLSEFVIATTDDGSYDKYLNDQQKLPADKRDDFLERYLQKKKYAWKEKGGENGQEMINEGIKHNAPKMMFLLLPLFALMLKISFYKNKKYYVEHLIFAFHFHCFMFLFLTIWMLLKMARPNDWLGFDKFLNITGVIAVLWYLYRSLRVVYKRSVFRTITKTTGLFFSYLFALCVSLILLVIITAIFGI</sequence>
<evidence type="ECO:0000313" key="2">
    <source>
        <dbReference type="EMBL" id="MFD0749010.1"/>
    </source>
</evidence>
<protein>
    <submittedName>
        <fullName evidence="2">DUF3667 domain-containing protein</fullName>
    </submittedName>
</protein>
<dbReference type="Pfam" id="PF12412">
    <property type="entry name" value="DUF3667"/>
    <property type="match status" value="1"/>
</dbReference>
<feature type="transmembrane region" description="Helical" evidence="1">
    <location>
        <begin position="325"/>
        <end position="345"/>
    </location>
</feature>
<keyword evidence="1" id="KW-1133">Transmembrane helix</keyword>
<keyword evidence="3" id="KW-1185">Reference proteome</keyword>